<proteinExistence type="predicted"/>
<keyword evidence="1" id="KW-0479">Metal-binding</keyword>
<dbReference type="Gene3D" id="3.40.50.360">
    <property type="match status" value="1"/>
</dbReference>
<dbReference type="Pfam" id="PF13187">
    <property type="entry name" value="Fer4_9"/>
    <property type="match status" value="1"/>
</dbReference>
<dbReference type="PROSITE" id="PS51379">
    <property type="entry name" value="4FE4S_FER_2"/>
    <property type="match status" value="2"/>
</dbReference>
<keyword evidence="3" id="KW-0411">Iron-sulfur</keyword>
<organism evidence="5 6">
    <name type="scientific">Faecalibacillus intestinalis</name>
    <dbReference type="NCBI Taxonomy" id="1982626"/>
    <lineage>
        <taxon>Bacteria</taxon>
        <taxon>Bacillati</taxon>
        <taxon>Bacillota</taxon>
        <taxon>Erysipelotrichia</taxon>
        <taxon>Erysipelotrichales</taxon>
        <taxon>Coprobacillaceae</taxon>
        <taxon>Faecalibacillus</taxon>
    </lineage>
</organism>
<dbReference type="SUPFAM" id="SSF54862">
    <property type="entry name" value="4Fe-4S ferredoxins"/>
    <property type="match status" value="1"/>
</dbReference>
<dbReference type="NCBIfam" id="NF038196">
    <property type="entry name" value="ferrodoxin_EFR1"/>
    <property type="match status" value="1"/>
</dbReference>
<evidence type="ECO:0000259" key="4">
    <source>
        <dbReference type="PROSITE" id="PS51379"/>
    </source>
</evidence>
<comment type="caution">
    <text evidence="5">The sequence shown here is derived from an EMBL/GenBank/DDBJ whole genome shotgun (WGS) entry which is preliminary data.</text>
</comment>
<dbReference type="SUPFAM" id="SSF52218">
    <property type="entry name" value="Flavoproteins"/>
    <property type="match status" value="1"/>
</dbReference>
<evidence type="ECO:0000313" key="5">
    <source>
        <dbReference type="EMBL" id="PST42627.1"/>
    </source>
</evidence>
<dbReference type="InterPro" id="IPR029039">
    <property type="entry name" value="Flavoprotein-like_sf"/>
</dbReference>
<sequence length="252" mass="29050">MIFCYSGTGNSYYIAQRIADELHENIIDLNEKIKTNNYSSIETGNTIILVVPTYAWRIPRIVSNWFYKTEFVGAKRIWFVMNCGSEIGNASKYNSILANEKHLNYMGTKQILMPENYIAMFNAPQLEEAKEIVEKAEIDIKETIKYIKEGKSFLKPRHNLYDCFMSGSVNSLFYHFFVKADAFKVNNTCIGCNQCVKKCPLNNIQLIDGKPVWGKNCTHCMACICYCPQEAIEYGKKSVGKTRYHFEQLKIK</sequence>
<dbReference type="EMBL" id="PYLQ01000004">
    <property type="protein sequence ID" value="PST42627.1"/>
    <property type="molecule type" value="Genomic_DNA"/>
</dbReference>
<dbReference type="Proteomes" id="UP000240974">
    <property type="component" value="Unassembled WGS sequence"/>
</dbReference>
<dbReference type="Gene3D" id="3.30.70.20">
    <property type="match status" value="1"/>
</dbReference>
<dbReference type="RefSeq" id="WP_107029493.1">
    <property type="nucleotide sequence ID" value="NZ_DBGCSN010000029.1"/>
</dbReference>
<accession>A0A2T3G508</accession>
<dbReference type="PROSITE" id="PS00198">
    <property type="entry name" value="4FE4S_FER_1"/>
    <property type="match status" value="2"/>
</dbReference>
<evidence type="ECO:0000256" key="2">
    <source>
        <dbReference type="ARBA" id="ARBA00023004"/>
    </source>
</evidence>
<dbReference type="GO" id="GO:0046872">
    <property type="term" value="F:metal ion binding"/>
    <property type="evidence" value="ECO:0007669"/>
    <property type="project" value="UniProtKB-KW"/>
</dbReference>
<dbReference type="Pfam" id="PF12724">
    <property type="entry name" value="Flavodoxin_5"/>
    <property type="match status" value="1"/>
</dbReference>
<gene>
    <name evidence="5" type="ORF">C7U54_04985</name>
</gene>
<evidence type="ECO:0000256" key="3">
    <source>
        <dbReference type="ARBA" id="ARBA00023014"/>
    </source>
</evidence>
<name>A0A2T3G508_9FIRM</name>
<keyword evidence="6" id="KW-1185">Reference proteome</keyword>
<dbReference type="InterPro" id="IPR017896">
    <property type="entry name" value="4Fe4S_Fe-S-bd"/>
</dbReference>
<evidence type="ECO:0000313" key="6">
    <source>
        <dbReference type="Proteomes" id="UP000240974"/>
    </source>
</evidence>
<evidence type="ECO:0000256" key="1">
    <source>
        <dbReference type="ARBA" id="ARBA00022723"/>
    </source>
</evidence>
<dbReference type="InterPro" id="IPR047964">
    <property type="entry name" value="EFR1-like"/>
</dbReference>
<protein>
    <submittedName>
        <fullName evidence="5">Flavodoxin</fullName>
    </submittedName>
</protein>
<keyword evidence="2" id="KW-0408">Iron</keyword>
<dbReference type="AlphaFoldDB" id="A0A2T3G508"/>
<dbReference type="GO" id="GO:0051536">
    <property type="term" value="F:iron-sulfur cluster binding"/>
    <property type="evidence" value="ECO:0007669"/>
    <property type="project" value="UniProtKB-KW"/>
</dbReference>
<dbReference type="InterPro" id="IPR026816">
    <property type="entry name" value="Flavodoxin_dom"/>
</dbReference>
<feature type="domain" description="4Fe-4S ferredoxin-type" evidence="4">
    <location>
        <begin position="210"/>
        <end position="237"/>
    </location>
</feature>
<reference evidence="5 6" key="1">
    <citation type="journal article" date="2019" name="Int. J. Syst. Evol. Microbiol.">
        <title>Faecalibacillus intestinalis gen. nov., sp. nov. and Faecalibacillus faecis sp. nov., isolated from human faeces.</title>
        <authorList>
            <person name="Seo B."/>
            <person name="Jeon K."/>
            <person name="Baek I."/>
            <person name="Lee Y.M."/>
            <person name="Baek K."/>
            <person name="Ko G."/>
        </authorList>
    </citation>
    <scope>NUCLEOTIDE SEQUENCE [LARGE SCALE GENOMIC DNA]</scope>
    <source>
        <strain evidence="5 6">SNUG30099</strain>
    </source>
</reference>
<feature type="domain" description="4Fe-4S ferredoxin-type" evidence="4">
    <location>
        <begin position="181"/>
        <end position="209"/>
    </location>
</feature>
<dbReference type="InterPro" id="IPR017900">
    <property type="entry name" value="4Fe4S_Fe_S_CS"/>
</dbReference>